<dbReference type="AlphaFoldDB" id="A0A7G1KKF9"/>
<dbReference type="GeneID" id="80347357"/>
<accession>A0A7G1KKF9</accession>
<protein>
    <submittedName>
        <fullName evidence="2">Uncharacterized protein</fullName>
    </submittedName>
</protein>
<keyword evidence="1" id="KW-0812">Transmembrane</keyword>
<dbReference type="Proteomes" id="UP000516173">
    <property type="component" value="Chromosome"/>
</dbReference>
<evidence type="ECO:0000313" key="2">
    <source>
        <dbReference type="EMBL" id="BCK55036.1"/>
    </source>
</evidence>
<keyword evidence="1" id="KW-0472">Membrane</keyword>
<proteinExistence type="predicted"/>
<keyword evidence="3" id="KW-1185">Reference proteome</keyword>
<keyword evidence="1" id="KW-1133">Transmembrane helix</keyword>
<name>A0A7G1KKF9_9NOCA</name>
<dbReference type="RefSeq" id="WP_187688208.1">
    <property type="nucleotide sequence ID" value="NZ_AP023396.1"/>
</dbReference>
<dbReference type="KEGG" id="nwl:NWFMUON74_28080"/>
<organism evidence="2 3">
    <name type="scientific">Nocardia wallacei</name>
    <dbReference type="NCBI Taxonomy" id="480035"/>
    <lineage>
        <taxon>Bacteria</taxon>
        <taxon>Bacillati</taxon>
        <taxon>Actinomycetota</taxon>
        <taxon>Actinomycetes</taxon>
        <taxon>Mycobacteriales</taxon>
        <taxon>Nocardiaceae</taxon>
        <taxon>Nocardia</taxon>
    </lineage>
</organism>
<sequence>MTEARADRFVRELRELKIPDPAAGRSGLWLRLGVVLMVAGPVLAVLAYVMSHGTTDPLAQRDAITLALGGVAVSVVGAALFLRYSLTNFLRFWLARQSHDLDELGNRVAGSEIRLDGVTSAS</sequence>
<dbReference type="EMBL" id="AP023396">
    <property type="protein sequence ID" value="BCK55036.1"/>
    <property type="molecule type" value="Genomic_DNA"/>
</dbReference>
<gene>
    <name evidence="2" type="ORF">NWFMUON74_28080</name>
</gene>
<evidence type="ECO:0000313" key="3">
    <source>
        <dbReference type="Proteomes" id="UP000516173"/>
    </source>
</evidence>
<feature type="transmembrane region" description="Helical" evidence="1">
    <location>
        <begin position="28"/>
        <end position="51"/>
    </location>
</feature>
<feature type="transmembrane region" description="Helical" evidence="1">
    <location>
        <begin position="63"/>
        <end position="82"/>
    </location>
</feature>
<evidence type="ECO:0000256" key="1">
    <source>
        <dbReference type="SAM" id="Phobius"/>
    </source>
</evidence>
<reference evidence="2 3" key="1">
    <citation type="submission" date="2020-08" db="EMBL/GenBank/DDBJ databases">
        <title>Genome Sequencing of Nocardia wallacei strain FMUON74 and assembly.</title>
        <authorList>
            <person name="Toyokawa M."/>
            <person name="Uesaka K."/>
        </authorList>
    </citation>
    <scope>NUCLEOTIDE SEQUENCE [LARGE SCALE GENOMIC DNA]</scope>
    <source>
        <strain evidence="2 3">FMUON74</strain>
    </source>
</reference>